<gene>
    <name evidence="1" type="ORF">BO70DRAFT_114185</name>
</gene>
<proteinExistence type="predicted"/>
<dbReference type="EMBL" id="MSFL01000025">
    <property type="protein sequence ID" value="PWY72999.1"/>
    <property type="molecule type" value="Genomic_DNA"/>
</dbReference>
<dbReference type="GeneID" id="37060140"/>
<dbReference type="RefSeq" id="XP_025396653.1">
    <property type="nucleotide sequence ID" value="XM_025537903.1"/>
</dbReference>
<organism evidence="1 2">
    <name type="scientific">Aspergillus heteromorphus CBS 117.55</name>
    <dbReference type="NCBI Taxonomy" id="1448321"/>
    <lineage>
        <taxon>Eukaryota</taxon>
        <taxon>Fungi</taxon>
        <taxon>Dikarya</taxon>
        <taxon>Ascomycota</taxon>
        <taxon>Pezizomycotina</taxon>
        <taxon>Eurotiomycetes</taxon>
        <taxon>Eurotiomycetidae</taxon>
        <taxon>Eurotiales</taxon>
        <taxon>Aspergillaceae</taxon>
        <taxon>Aspergillus</taxon>
        <taxon>Aspergillus subgen. Circumdati</taxon>
    </lineage>
</organism>
<evidence type="ECO:0000313" key="2">
    <source>
        <dbReference type="Proteomes" id="UP000247233"/>
    </source>
</evidence>
<evidence type="ECO:0000313" key="1">
    <source>
        <dbReference type="EMBL" id="PWY72999.1"/>
    </source>
</evidence>
<dbReference type="InterPro" id="IPR032675">
    <property type="entry name" value="LRR_dom_sf"/>
</dbReference>
<dbReference type="OrthoDB" id="4525508at2759"/>
<reference evidence="1 2" key="1">
    <citation type="submission" date="2016-12" db="EMBL/GenBank/DDBJ databases">
        <title>The genomes of Aspergillus section Nigri reveals drivers in fungal speciation.</title>
        <authorList>
            <consortium name="DOE Joint Genome Institute"/>
            <person name="Vesth T.C."/>
            <person name="Nybo J."/>
            <person name="Theobald S."/>
            <person name="Brandl J."/>
            <person name="Frisvad J.C."/>
            <person name="Nielsen K.F."/>
            <person name="Lyhne E.K."/>
            <person name="Kogle M.E."/>
            <person name="Kuo A."/>
            <person name="Riley R."/>
            <person name="Clum A."/>
            <person name="Nolan M."/>
            <person name="Lipzen A."/>
            <person name="Salamov A."/>
            <person name="Henrissat B."/>
            <person name="Wiebenga A."/>
            <person name="De Vries R.P."/>
            <person name="Grigoriev I.V."/>
            <person name="Mortensen U.H."/>
            <person name="Andersen M.R."/>
            <person name="Baker S.E."/>
        </authorList>
    </citation>
    <scope>NUCLEOTIDE SEQUENCE [LARGE SCALE GENOMIC DNA]</scope>
    <source>
        <strain evidence="1 2">CBS 117.55</strain>
    </source>
</reference>
<dbReference type="VEuPathDB" id="FungiDB:BO70DRAFT_114185"/>
<protein>
    <submittedName>
        <fullName evidence="1">Uncharacterized protein</fullName>
    </submittedName>
</protein>
<keyword evidence="2" id="KW-1185">Reference proteome</keyword>
<dbReference type="AlphaFoldDB" id="A0A317VHR8"/>
<accession>A0A317VHR8</accession>
<sequence length="338" mass="38779">MVHLKEGDMLPRLEHLHLYKIAFCPSQSALWSANLQWELLKSLSLVNVDWTHLLPKITGRLDNLESLEMAMCDCSPHSWYHNLPQLASAHEYKNRARPLQSFLGALPPLRKFIGYDLPQETISVLTKHHGNSLQHLRFRSPGRMHLDVQNPHNAFPPSIANLDDLPTRFPHLRSLGLDIDWEDTKHMADDIIAPFRQFSHLWHLEINLPDISHECKLWRCYQLSDYECKMIIQSIHSSVPGIISIHLKLGEWEVFKHSPRHRIPDERPMYIGEVGSSGYVRVNKILSPAHESGPFRPRIQSGDLYRSGLASRAIKAPGLMDDDRSSVLGYDMGWGIIP</sequence>
<dbReference type="Gene3D" id="3.80.10.10">
    <property type="entry name" value="Ribonuclease Inhibitor"/>
    <property type="match status" value="1"/>
</dbReference>
<dbReference type="SUPFAM" id="SSF52047">
    <property type="entry name" value="RNI-like"/>
    <property type="match status" value="1"/>
</dbReference>
<name>A0A317VHR8_9EURO</name>
<comment type="caution">
    <text evidence="1">The sequence shown here is derived from an EMBL/GenBank/DDBJ whole genome shotgun (WGS) entry which is preliminary data.</text>
</comment>
<dbReference type="Proteomes" id="UP000247233">
    <property type="component" value="Unassembled WGS sequence"/>
</dbReference>